<organism evidence="2 3">
    <name type="scientific">Synaphobranchus kaupii</name>
    <name type="common">Kaup's arrowtooth eel</name>
    <dbReference type="NCBI Taxonomy" id="118154"/>
    <lineage>
        <taxon>Eukaryota</taxon>
        <taxon>Metazoa</taxon>
        <taxon>Chordata</taxon>
        <taxon>Craniata</taxon>
        <taxon>Vertebrata</taxon>
        <taxon>Euteleostomi</taxon>
        <taxon>Actinopterygii</taxon>
        <taxon>Neopterygii</taxon>
        <taxon>Teleostei</taxon>
        <taxon>Anguilliformes</taxon>
        <taxon>Synaphobranchidae</taxon>
        <taxon>Synaphobranchus</taxon>
    </lineage>
</organism>
<feature type="compositionally biased region" description="Polar residues" evidence="1">
    <location>
        <begin position="76"/>
        <end position="86"/>
    </location>
</feature>
<proteinExistence type="predicted"/>
<dbReference type="AlphaFoldDB" id="A0A9Q1IG58"/>
<evidence type="ECO:0000313" key="2">
    <source>
        <dbReference type="EMBL" id="KAJ8340633.1"/>
    </source>
</evidence>
<sequence length="126" mass="13514">MAEARGKDLFFLDTVGRQLCSGGSREQIRIITAFQRKIQGSLAITAGRYSDPKGPDGRQTAAVTGGLGVIEGLESARSQPPTTQWRETGLPRARSCDRHQARAGGRASSSPHLLEDGQSPLWGLAR</sequence>
<reference evidence="2" key="1">
    <citation type="journal article" date="2023" name="Science">
        <title>Genome structures resolve the early diversification of teleost fishes.</title>
        <authorList>
            <person name="Parey E."/>
            <person name="Louis A."/>
            <person name="Montfort J."/>
            <person name="Bouchez O."/>
            <person name="Roques C."/>
            <person name="Iampietro C."/>
            <person name="Lluch J."/>
            <person name="Castinel A."/>
            <person name="Donnadieu C."/>
            <person name="Desvignes T."/>
            <person name="Floi Bucao C."/>
            <person name="Jouanno E."/>
            <person name="Wen M."/>
            <person name="Mejri S."/>
            <person name="Dirks R."/>
            <person name="Jansen H."/>
            <person name="Henkel C."/>
            <person name="Chen W.J."/>
            <person name="Zahm M."/>
            <person name="Cabau C."/>
            <person name="Klopp C."/>
            <person name="Thompson A.W."/>
            <person name="Robinson-Rechavi M."/>
            <person name="Braasch I."/>
            <person name="Lecointre G."/>
            <person name="Bobe J."/>
            <person name="Postlethwait J.H."/>
            <person name="Berthelot C."/>
            <person name="Roest Crollius H."/>
            <person name="Guiguen Y."/>
        </authorList>
    </citation>
    <scope>NUCLEOTIDE SEQUENCE</scope>
    <source>
        <strain evidence="2">WJC10195</strain>
    </source>
</reference>
<dbReference type="Proteomes" id="UP001152622">
    <property type="component" value="Chromosome 16"/>
</dbReference>
<dbReference type="EMBL" id="JAINUF010000016">
    <property type="protein sequence ID" value="KAJ8340633.1"/>
    <property type="molecule type" value="Genomic_DNA"/>
</dbReference>
<keyword evidence="3" id="KW-1185">Reference proteome</keyword>
<feature type="region of interest" description="Disordered" evidence="1">
    <location>
        <begin position="72"/>
        <end position="126"/>
    </location>
</feature>
<evidence type="ECO:0000256" key="1">
    <source>
        <dbReference type="SAM" id="MobiDB-lite"/>
    </source>
</evidence>
<evidence type="ECO:0000313" key="3">
    <source>
        <dbReference type="Proteomes" id="UP001152622"/>
    </source>
</evidence>
<protein>
    <submittedName>
        <fullName evidence="2">Uncharacterized protein</fullName>
    </submittedName>
</protein>
<comment type="caution">
    <text evidence="2">The sequence shown here is derived from an EMBL/GenBank/DDBJ whole genome shotgun (WGS) entry which is preliminary data.</text>
</comment>
<gene>
    <name evidence="2" type="ORF">SKAU_G00352660</name>
</gene>
<name>A0A9Q1IG58_SYNKA</name>
<accession>A0A9Q1IG58</accession>